<proteinExistence type="inferred from homology"/>
<sequence length="486" mass="51342">MTVPHGDPDAIRARLAQLRDGDLPTHGGRTLAYVYDSGIAEADALGREALAAYGATNGLDPTAFPSLLAMERELVAFAKPLFHAPAEAVGTVTSGGTESVLLAVQTARDARPDVERPVMVVPSSIHAAFHKAEHYFGVERVTVPVDPVTKRADANAMGAAITAHADRVVLVAASAPSYAHGVLDPIPEIAEHALRHGVRLHVDACIGGWVLPWLERDGLVRHQWDFAVDGVTSISADLHKYAYTPKGVSLLLHRTPELRRPQFFASADWPGYTMLNATLQSTKSGGPLAAAWAVITYFGDAGYLELTRTAHAGTRALVEGIDRTEHLTLASEPDSTLVAVATDEACDVFTISDSMLARGWFVQPQMAYADLPATLHLTVSAATAPLVDEFLRALQESVDEAVAGGAIEVDPQLRAAAVAIDPATLDDAAFDGLLTLAGLAGSGDDGSSTVTLPDQMAPVNALLDAAPPALREAMLVAFLDRLTRTD</sequence>
<evidence type="ECO:0000313" key="7">
    <source>
        <dbReference type="EMBL" id="KAA1420069.1"/>
    </source>
</evidence>
<evidence type="ECO:0000256" key="2">
    <source>
        <dbReference type="ARBA" id="ARBA00022898"/>
    </source>
</evidence>
<dbReference type="GO" id="GO:0019752">
    <property type="term" value="P:carboxylic acid metabolic process"/>
    <property type="evidence" value="ECO:0007669"/>
    <property type="project" value="InterPro"/>
</dbReference>
<evidence type="ECO:0000256" key="6">
    <source>
        <dbReference type="RuleBase" id="RU000382"/>
    </source>
</evidence>
<dbReference type="RefSeq" id="WP_149771293.1">
    <property type="nucleotide sequence ID" value="NZ_VDFQ02000006.1"/>
</dbReference>
<evidence type="ECO:0000256" key="1">
    <source>
        <dbReference type="ARBA" id="ARBA00001933"/>
    </source>
</evidence>
<dbReference type="InterPro" id="IPR015421">
    <property type="entry name" value="PyrdxlP-dep_Trfase_major"/>
</dbReference>
<evidence type="ECO:0000256" key="3">
    <source>
        <dbReference type="ARBA" id="ARBA00023239"/>
    </source>
</evidence>
<name>A0A5Q6RPX0_9ACTN</name>
<accession>A0A5Q6RPX0</accession>
<dbReference type="Gene3D" id="3.40.640.10">
    <property type="entry name" value="Type I PLP-dependent aspartate aminotransferase-like (Major domain)"/>
    <property type="match status" value="1"/>
</dbReference>
<dbReference type="InterPro" id="IPR002129">
    <property type="entry name" value="PyrdxlP-dep_de-COase"/>
</dbReference>
<protein>
    <submittedName>
        <fullName evidence="7">Aspartate aminotransferase family protein</fullName>
    </submittedName>
</protein>
<keyword evidence="2 5" id="KW-0663">Pyridoxal phosphate</keyword>
<comment type="similarity">
    <text evidence="4">Belongs to the group II decarboxylase family. Sphingosine-1-phosphate lyase subfamily.</text>
</comment>
<dbReference type="EMBL" id="VDFQ02000006">
    <property type="protein sequence ID" value="KAA1420069.1"/>
    <property type="molecule type" value="Genomic_DNA"/>
</dbReference>
<dbReference type="Gene3D" id="3.90.1150.10">
    <property type="entry name" value="Aspartate Aminotransferase, domain 1"/>
    <property type="match status" value="1"/>
</dbReference>
<keyword evidence="3 6" id="KW-0456">Lyase</keyword>
<comment type="cofactor">
    <cofactor evidence="1 5 6">
        <name>pyridoxal 5'-phosphate</name>
        <dbReference type="ChEBI" id="CHEBI:597326"/>
    </cofactor>
</comment>
<dbReference type="GO" id="GO:0030170">
    <property type="term" value="F:pyridoxal phosphate binding"/>
    <property type="evidence" value="ECO:0007669"/>
    <property type="project" value="InterPro"/>
</dbReference>
<reference evidence="7 8" key="1">
    <citation type="submission" date="2019-09" db="EMBL/GenBank/DDBJ databases">
        <title>Mumia zhuanghuii sp. nov. isolated from the intestinal contents of plateau pika (Ochotona curzoniae) in the Qinghai-Tibet plateau of China.</title>
        <authorList>
            <person name="Tian Z."/>
        </authorList>
    </citation>
    <scope>NUCLEOTIDE SEQUENCE [LARGE SCALE GENOMIC DNA]</scope>
    <source>
        <strain evidence="8">350</strain>
    </source>
</reference>
<dbReference type="PANTHER" id="PTHR42735">
    <property type="match status" value="1"/>
</dbReference>
<keyword evidence="7" id="KW-0032">Aminotransferase</keyword>
<organism evidence="7 8">
    <name type="scientific">Mumia zhuanghuii</name>
    <dbReference type="NCBI Taxonomy" id="2585211"/>
    <lineage>
        <taxon>Bacteria</taxon>
        <taxon>Bacillati</taxon>
        <taxon>Actinomycetota</taxon>
        <taxon>Actinomycetes</taxon>
        <taxon>Propionibacteriales</taxon>
        <taxon>Nocardioidaceae</taxon>
        <taxon>Mumia</taxon>
    </lineage>
</organism>
<keyword evidence="7" id="KW-0808">Transferase</keyword>
<dbReference type="GO" id="GO:0008483">
    <property type="term" value="F:transaminase activity"/>
    <property type="evidence" value="ECO:0007669"/>
    <property type="project" value="UniProtKB-KW"/>
</dbReference>
<dbReference type="InterPro" id="IPR015424">
    <property type="entry name" value="PyrdxlP-dep_Trfase"/>
</dbReference>
<dbReference type="InterPro" id="IPR015422">
    <property type="entry name" value="PyrdxlP-dep_Trfase_small"/>
</dbReference>
<evidence type="ECO:0000256" key="4">
    <source>
        <dbReference type="ARBA" id="ARBA00038302"/>
    </source>
</evidence>
<evidence type="ECO:0000256" key="5">
    <source>
        <dbReference type="PIRSR" id="PIRSR602129-50"/>
    </source>
</evidence>
<gene>
    <name evidence="7" type="ORF">FE697_019515</name>
</gene>
<dbReference type="GO" id="GO:0004058">
    <property type="term" value="F:aromatic-L-amino-acid decarboxylase activity"/>
    <property type="evidence" value="ECO:0007669"/>
    <property type="project" value="UniProtKB-ARBA"/>
</dbReference>
<comment type="caution">
    <text evidence="7">The sequence shown here is derived from an EMBL/GenBank/DDBJ whole genome shotgun (WGS) entry which is preliminary data.</text>
</comment>
<feature type="modified residue" description="N6-(pyridoxal phosphate)lysine" evidence="5">
    <location>
        <position position="240"/>
    </location>
</feature>
<dbReference type="SUPFAM" id="SSF53383">
    <property type="entry name" value="PLP-dependent transferases"/>
    <property type="match status" value="1"/>
</dbReference>
<evidence type="ECO:0000313" key="8">
    <source>
        <dbReference type="Proteomes" id="UP000307768"/>
    </source>
</evidence>
<dbReference type="PANTHER" id="PTHR42735:SF6">
    <property type="entry name" value="SPHINGOSINE-1-PHOSPHATE LYASE 1"/>
    <property type="match status" value="1"/>
</dbReference>
<dbReference type="OrthoDB" id="3401800at2"/>
<dbReference type="Proteomes" id="UP000307768">
    <property type="component" value="Unassembled WGS sequence"/>
</dbReference>
<dbReference type="AlphaFoldDB" id="A0A5Q6RPX0"/>
<dbReference type="Pfam" id="PF00282">
    <property type="entry name" value="Pyridoxal_deC"/>
    <property type="match status" value="1"/>
</dbReference>
<dbReference type="InterPro" id="IPR050477">
    <property type="entry name" value="GrpII_AminoAcid_Decarb"/>
</dbReference>